<protein>
    <submittedName>
        <fullName evidence="1">Uncharacterized protein</fullName>
    </submittedName>
</protein>
<name>A0A5J5EUA3_9PEZI</name>
<dbReference type="AlphaFoldDB" id="A0A5J5EUA3"/>
<comment type="caution">
    <text evidence="1">The sequence shown here is derived from an EMBL/GenBank/DDBJ whole genome shotgun (WGS) entry which is preliminary data.</text>
</comment>
<evidence type="ECO:0000313" key="1">
    <source>
        <dbReference type="EMBL" id="KAA8904279.1"/>
    </source>
</evidence>
<reference evidence="1 2" key="1">
    <citation type="submission" date="2019-09" db="EMBL/GenBank/DDBJ databases">
        <title>Draft genome of the ectomycorrhizal ascomycete Sphaerosporella brunnea.</title>
        <authorList>
            <consortium name="DOE Joint Genome Institute"/>
            <person name="Benucci G.M."/>
            <person name="Marozzi G."/>
            <person name="Antonielli L."/>
            <person name="Sanchez S."/>
            <person name="Marco P."/>
            <person name="Wang X."/>
            <person name="Falini L.B."/>
            <person name="Barry K."/>
            <person name="Haridas S."/>
            <person name="Lipzen A."/>
            <person name="Labutti K."/>
            <person name="Grigoriev I.V."/>
            <person name="Murat C."/>
            <person name="Martin F."/>
            <person name="Albertini E."/>
            <person name="Donnini D."/>
            <person name="Bonito G."/>
        </authorList>
    </citation>
    <scope>NUCLEOTIDE SEQUENCE [LARGE SCALE GENOMIC DNA]</scope>
    <source>
        <strain evidence="1 2">Sb_GMNB300</strain>
    </source>
</reference>
<keyword evidence="2" id="KW-1185">Reference proteome</keyword>
<gene>
    <name evidence="1" type="ORF">FN846DRAFT_890923</name>
</gene>
<evidence type="ECO:0000313" key="2">
    <source>
        <dbReference type="Proteomes" id="UP000326924"/>
    </source>
</evidence>
<proteinExistence type="predicted"/>
<sequence>MTTVNTNQQLQRGLDDYSLAVQKYSLVVQQLPAPRRPPPLDRFRHRGNVHALRRRTAEVLKATERLLQTSNQAVPKPKEASYTNVASKASECHHPQAAVAAKTSGLSSSSDPEEDNLRATRDMHRAGGQTTVSESPDHVPQTQVADPEATVPVLAHGSAELEAGNSTHDSSQLFTETDVDLLIRIASGSPDAARICARRVQQLKTHGASEGDVQEVLQTVIRSAVAVQVVEIARSDLKVCS</sequence>
<dbReference type="Proteomes" id="UP000326924">
    <property type="component" value="Unassembled WGS sequence"/>
</dbReference>
<dbReference type="InParanoid" id="A0A5J5EUA3"/>
<dbReference type="EMBL" id="VXIS01000110">
    <property type="protein sequence ID" value="KAA8904279.1"/>
    <property type="molecule type" value="Genomic_DNA"/>
</dbReference>
<organism evidence="1 2">
    <name type="scientific">Sphaerosporella brunnea</name>
    <dbReference type="NCBI Taxonomy" id="1250544"/>
    <lineage>
        <taxon>Eukaryota</taxon>
        <taxon>Fungi</taxon>
        <taxon>Dikarya</taxon>
        <taxon>Ascomycota</taxon>
        <taxon>Pezizomycotina</taxon>
        <taxon>Pezizomycetes</taxon>
        <taxon>Pezizales</taxon>
        <taxon>Pyronemataceae</taxon>
        <taxon>Sphaerosporella</taxon>
    </lineage>
</organism>
<accession>A0A5J5EUA3</accession>